<evidence type="ECO:0000313" key="4">
    <source>
        <dbReference type="Proteomes" id="UP000886998"/>
    </source>
</evidence>
<dbReference type="Proteomes" id="UP000886998">
    <property type="component" value="Unassembled WGS sequence"/>
</dbReference>
<accession>A0A8X6Y9J8</accession>
<evidence type="ECO:0000256" key="1">
    <source>
        <dbReference type="SAM" id="MobiDB-lite"/>
    </source>
</evidence>
<dbReference type="AlphaFoldDB" id="A0A8X6Y9J8"/>
<name>A0A8X6Y9J8_9ARAC</name>
<dbReference type="OrthoDB" id="6437898at2759"/>
<sequence length="544" mass="58823">MSKKGCSCRCFLVLAVFCAGAAAQGYQPPLLLAAPPPQPAIPSGYQPPLLQSLGVASAPSDSSAPLSSVPSALNAERTYGAHQQAVGSVAASEVEPHKTVPTAQDKDNKNDEYVVYYYYYYDNDTAANGNNNNNNLSLNFDDIPSLENYDERKDPSNDLGDIAQSRNASQPRSAPAGIENTVIRADVPAAPQPLKPVSNVFRYGSNEVPRFPVLPNFVLSETTFPPTTSTLIPTAIPVEEPSTTPAPVSLAEPEDDVLNNVLDSTPDLKDIKEEETTTTTTPEPTTTTEMPTTTTTTEKPRRRPSIGGGRRQFNSRPSSSSFNSNRNRSPSSSTTSTSTTTTTTSTPSTRRSFQGNRLRPRPSSGGFRGSASRTTESNDDTPSSRKASEATTVASTTTSRSRFTSSSRRFQSSRSSRPSSTSTTRAPASPVSRTTSRPRPNLITRNRPPRPGFLRPRPGSEPEEPSTTTTPAPVEEETSPEVNDLPSTHEEESEDTLAEEEEEEEEEEPTTTEANRFSALFRPRNRNALGNRPRPIIGNRPGRS</sequence>
<feature type="region of interest" description="Disordered" evidence="1">
    <location>
        <begin position="234"/>
        <end position="544"/>
    </location>
</feature>
<feature type="chain" id="PRO_5036505346" evidence="2">
    <location>
        <begin position="24"/>
        <end position="544"/>
    </location>
</feature>
<comment type="caution">
    <text evidence="3">The sequence shown here is derived from an EMBL/GenBank/DDBJ whole genome shotgun (WGS) entry which is preliminary data.</text>
</comment>
<feature type="signal peptide" evidence="2">
    <location>
        <begin position="1"/>
        <end position="23"/>
    </location>
</feature>
<feature type="region of interest" description="Disordered" evidence="1">
    <location>
        <begin position="147"/>
        <end position="178"/>
    </location>
</feature>
<reference evidence="3" key="1">
    <citation type="submission" date="2020-08" db="EMBL/GenBank/DDBJ databases">
        <title>Multicomponent nature underlies the extraordinary mechanical properties of spider dragline silk.</title>
        <authorList>
            <person name="Kono N."/>
            <person name="Nakamura H."/>
            <person name="Mori M."/>
            <person name="Yoshida Y."/>
            <person name="Ohtoshi R."/>
            <person name="Malay A.D."/>
            <person name="Moran D.A.P."/>
            <person name="Tomita M."/>
            <person name="Numata K."/>
            <person name="Arakawa K."/>
        </authorList>
    </citation>
    <scope>NUCLEOTIDE SEQUENCE</scope>
</reference>
<feature type="compositionally biased region" description="Low complexity" evidence="1">
    <location>
        <begin position="530"/>
        <end position="544"/>
    </location>
</feature>
<feature type="compositionally biased region" description="Basic and acidic residues" evidence="1">
    <location>
        <begin position="94"/>
        <end position="106"/>
    </location>
</feature>
<protein>
    <submittedName>
        <fullName evidence="3">Uncharacterized protein</fullName>
    </submittedName>
</protein>
<dbReference type="EMBL" id="BMAV01016222">
    <property type="protein sequence ID" value="GFY66722.1"/>
    <property type="molecule type" value="Genomic_DNA"/>
</dbReference>
<evidence type="ECO:0000256" key="2">
    <source>
        <dbReference type="SAM" id="SignalP"/>
    </source>
</evidence>
<proteinExistence type="predicted"/>
<feature type="region of interest" description="Disordered" evidence="1">
    <location>
        <begin position="84"/>
        <end position="106"/>
    </location>
</feature>
<keyword evidence="4" id="KW-1185">Reference proteome</keyword>
<keyword evidence="2" id="KW-0732">Signal</keyword>
<feature type="compositionally biased region" description="Low complexity" evidence="1">
    <location>
        <begin position="277"/>
        <end position="297"/>
    </location>
</feature>
<feature type="compositionally biased region" description="Polar residues" evidence="1">
    <location>
        <begin position="371"/>
        <end position="381"/>
    </location>
</feature>
<evidence type="ECO:0000313" key="3">
    <source>
        <dbReference type="EMBL" id="GFY66722.1"/>
    </source>
</evidence>
<feature type="compositionally biased region" description="Basic and acidic residues" evidence="1">
    <location>
        <begin position="266"/>
        <end position="275"/>
    </location>
</feature>
<feature type="compositionally biased region" description="Low complexity" evidence="1">
    <location>
        <begin position="389"/>
        <end position="432"/>
    </location>
</feature>
<feature type="compositionally biased region" description="Low complexity" evidence="1">
    <location>
        <begin position="314"/>
        <end position="353"/>
    </location>
</feature>
<feature type="compositionally biased region" description="Acidic residues" evidence="1">
    <location>
        <begin position="491"/>
        <end position="510"/>
    </location>
</feature>
<organism evidence="3 4">
    <name type="scientific">Trichonephila inaurata madagascariensis</name>
    <dbReference type="NCBI Taxonomy" id="2747483"/>
    <lineage>
        <taxon>Eukaryota</taxon>
        <taxon>Metazoa</taxon>
        <taxon>Ecdysozoa</taxon>
        <taxon>Arthropoda</taxon>
        <taxon>Chelicerata</taxon>
        <taxon>Arachnida</taxon>
        <taxon>Araneae</taxon>
        <taxon>Araneomorphae</taxon>
        <taxon>Entelegynae</taxon>
        <taxon>Araneoidea</taxon>
        <taxon>Nephilidae</taxon>
        <taxon>Trichonephila</taxon>
        <taxon>Trichonephila inaurata</taxon>
    </lineage>
</organism>
<gene>
    <name evidence="3" type="primary">AVEN_233178_1</name>
    <name evidence="3" type="ORF">TNIN_390061</name>
</gene>